<dbReference type="Gene3D" id="3.40.50.150">
    <property type="entry name" value="Vaccinia Virus protein VP39"/>
    <property type="match status" value="1"/>
</dbReference>
<dbReference type="CDD" id="cd02440">
    <property type="entry name" value="AdoMet_MTases"/>
    <property type="match status" value="1"/>
</dbReference>
<dbReference type="GO" id="GO:0032259">
    <property type="term" value="P:methylation"/>
    <property type="evidence" value="ECO:0007669"/>
    <property type="project" value="UniProtKB-KW"/>
</dbReference>
<keyword evidence="1" id="KW-0808">Transferase</keyword>
<evidence type="ECO:0000313" key="4">
    <source>
        <dbReference type="Proteomes" id="UP000824596"/>
    </source>
</evidence>
<keyword evidence="4" id="KW-1185">Reference proteome</keyword>
<dbReference type="SUPFAM" id="SSF53335">
    <property type="entry name" value="S-adenosyl-L-methionine-dependent methyltransferases"/>
    <property type="match status" value="1"/>
</dbReference>
<dbReference type="InterPro" id="IPR029063">
    <property type="entry name" value="SAM-dependent_MTases_sf"/>
</dbReference>
<dbReference type="AlphaFoldDB" id="A0A9P8SGH3"/>
<dbReference type="OrthoDB" id="329835at2759"/>
<comment type="caution">
    <text evidence="3">The sequence shown here is derived from an EMBL/GenBank/DDBJ whole genome shotgun (WGS) entry which is preliminary data.</text>
</comment>
<dbReference type="RefSeq" id="XP_044719299.1">
    <property type="nucleotide sequence ID" value="XM_044865337.1"/>
</dbReference>
<organism evidence="3 4">
    <name type="scientific">Hirsutella rhossiliensis</name>
    <dbReference type="NCBI Taxonomy" id="111463"/>
    <lineage>
        <taxon>Eukaryota</taxon>
        <taxon>Fungi</taxon>
        <taxon>Dikarya</taxon>
        <taxon>Ascomycota</taxon>
        <taxon>Pezizomycotina</taxon>
        <taxon>Sordariomycetes</taxon>
        <taxon>Hypocreomycetidae</taxon>
        <taxon>Hypocreales</taxon>
        <taxon>Ophiocordycipitaceae</taxon>
        <taxon>Hirsutella</taxon>
    </lineage>
</organism>
<dbReference type="GeneID" id="68355995"/>
<evidence type="ECO:0000313" key="3">
    <source>
        <dbReference type="EMBL" id="KAH0961786.1"/>
    </source>
</evidence>
<gene>
    <name evidence="3" type="ORF">HRG_06866</name>
</gene>
<reference evidence="3" key="1">
    <citation type="submission" date="2021-09" db="EMBL/GenBank/DDBJ databases">
        <title>A high-quality genome of the endoparasitic fungus Hirsutella rhossiliensis with a comparison of Hirsutella genomes reveals transposable elements contributing to genome size variation.</title>
        <authorList>
            <person name="Lin R."/>
            <person name="Jiao Y."/>
            <person name="Sun X."/>
            <person name="Ling J."/>
            <person name="Xie B."/>
            <person name="Cheng X."/>
        </authorList>
    </citation>
    <scope>NUCLEOTIDE SEQUENCE</scope>
    <source>
        <strain evidence="3">HR02</strain>
    </source>
</reference>
<dbReference type="InterPro" id="IPR050444">
    <property type="entry name" value="Polyketide_Synthase"/>
</dbReference>
<dbReference type="PANTHER" id="PTHR45681:SF6">
    <property type="entry name" value="POLYKETIDE SYNTHASE 37"/>
    <property type="match status" value="1"/>
</dbReference>
<dbReference type="Pfam" id="PF08242">
    <property type="entry name" value="Methyltransf_12"/>
    <property type="match status" value="1"/>
</dbReference>
<feature type="domain" description="Methyltransferase type 12" evidence="2">
    <location>
        <begin position="124"/>
        <end position="225"/>
    </location>
</feature>
<dbReference type="PANTHER" id="PTHR45681">
    <property type="entry name" value="POLYKETIDE SYNTHASE 44-RELATED"/>
    <property type="match status" value="1"/>
</dbReference>
<dbReference type="InterPro" id="IPR013217">
    <property type="entry name" value="Methyltransf_12"/>
</dbReference>
<dbReference type="GO" id="GO:0008168">
    <property type="term" value="F:methyltransferase activity"/>
    <property type="evidence" value="ECO:0007669"/>
    <property type="project" value="UniProtKB-KW"/>
</dbReference>
<sequence>MFSRFKNGVASPDAQLAVGEVKLPDPVTQLYQDVERVAYWFLRNFSVAIPADQRHDLLPHFRHYLGWCYRMVDMVSRSEQPKVPAVSNYDTRQCVDAILTRYESRKDVRFVQVIAYRYPGLNVLEVGAGTRATTIPALRELGDACASYTFTEISSGFFIAAEELFEKEAGSMVFKTFDMEKEPMKQGFVEGSYEVVIAVNVLHVAGDLETSLSNVRRLLKPGGFLVVGEFTYTNRLFSGMTVGTLPGWWIGAENGRPWVPLLTLG</sequence>
<name>A0A9P8SGH3_9HYPO</name>
<protein>
    <submittedName>
        <fullName evidence="3">Methyltransferase domain-containing protein</fullName>
    </submittedName>
</protein>
<evidence type="ECO:0000259" key="2">
    <source>
        <dbReference type="Pfam" id="PF08242"/>
    </source>
</evidence>
<keyword evidence="3" id="KW-0489">Methyltransferase</keyword>
<evidence type="ECO:0000256" key="1">
    <source>
        <dbReference type="ARBA" id="ARBA00022679"/>
    </source>
</evidence>
<dbReference type="EMBL" id="JAIZPD010000007">
    <property type="protein sequence ID" value="KAH0961786.1"/>
    <property type="molecule type" value="Genomic_DNA"/>
</dbReference>
<accession>A0A9P8SGH3</accession>
<dbReference type="Proteomes" id="UP000824596">
    <property type="component" value="Unassembled WGS sequence"/>
</dbReference>
<proteinExistence type="predicted"/>